<dbReference type="RefSeq" id="WP_120273225.1">
    <property type="nucleotide sequence ID" value="NZ_RAPN01000001.1"/>
</dbReference>
<proteinExistence type="predicted"/>
<dbReference type="EMBL" id="RAPN01000001">
    <property type="protein sequence ID" value="RKD91970.1"/>
    <property type="molecule type" value="Genomic_DNA"/>
</dbReference>
<comment type="caution">
    <text evidence="1">The sequence shown here is derived from an EMBL/GenBank/DDBJ whole genome shotgun (WGS) entry which is preliminary data.</text>
</comment>
<gene>
    <name evidence="1" type="ORF">BC643_2339</name>
</gene>
<evidence type="ECO:0000313" key="2">
    <source>
        <dbReference type="Proteomes" id="UP000283387"/>
    </source>
</evidence>
<dbReference type="Proteomes" id="UP000283387">
    <property type="component" value="Unassembled WGS sequence"/>
</dbReference>
<accession>A0A419W953</accession>
<sequence length="321" mass="36968">MNKSQITTLKLLRKIYSSFSGRSESTKPVSESDPDIVSNIISEKLTSGSPTMIARYGAFELKTVTCYMDQKTNENRLVNYLKGKSEGWWWDSELIAHMQNNAGFFPPTEENLARFSQLMINDSQYVDVLGSWLPREKRIGTLPENHLKVDLELLNPFFSAAPWTKALEEKKVLIVHPFVRSIKEQYQQKDKIFPNGLLPNFDMKIIQAVQSIGGRNDDFRDWFEALDFLKQKIDEQDFDICLLGCGAYGFPLAAHIKRLGKKAFHLGGSLQLLFGIRGARWENPNYNPIYNYSALMNQYWIRPQMNETPSNSKKVENGCYW</sequence>
<keyword evidence="2" id="KW-1185">Reference proteome</keyword>
<name>A0A419W953_9BACT</name>
<dbReference type="AlphaFoldDB" id="A0A419W953"/>
<protein>
    <submittedName>
        <fullName evidence="1">Uncharacterized protein</fullName>
    </submittedName>
</protein>
<reference evidence="1 2" key="1">
    <citation type="submission" date="2018-09" db="EMBL/GenBank/DDBJ databases">
        <title>Genomic Encyclopedia of Archaeal and Bacterial Type Strains, Phase II (KMG-II): from individual species to whole genera.</title>
        <authorList>
            <person name="Goeker M."/>
        </authorList>
    </citation>
    <scope>NUCLEOTIDE SEQUENCE [LARGE SCALE GENOMIC DNA]</scope>
    <source>
        <strain evidence="1 2">DSM 27148</strain>
    </source>
</reference>
<evidence type="ECO:0000313" key="1">
    <source>
        <dbReference type="EMBL" id="RKD91970.1"/>
    </source>
</evidence>
<dbReference type="OrthoDB" id="9795420at2"/>
<organism evidence="1 2">
    <name type="scientific">Mangrovibacterium diazotrophicum</name>
    <dbReference type="NCBI Taxonomy" id="1261403"/>
    <lineage>
        <taxon>Bacteria</taxon>
        <taxon>Pseudomonadati</taxon>
        <taxon>Bacteroidota</taxon>
        <taxon>Bacteroidia</taxon>
        <taxon>Marinilabiliales</taxon>
        <taxon>Prolixibacteraceae</taxon>
        <taxon>Mangrovibacterium</taxon>
    </lineage>
</organism>